<dbReference type="OrthoDB" id="1001312at2759"/>
<accession>A0A8J5ZCN1</accession>
<dbReference type="EMBL" id="JAHUZN010000004">
    <property type="protein sequence ID" value="KAG8496756.1"/>
    <property type="molecule type" value="Genomic_DNA"/>
</dbReference>
<dbReference type="AlphaFoldDB" id="A0A8J5ZCN1"/>
<evidence type="ECO:0008006" key="4">
    <source>
        <dbReference type="Google" id="ProtNLM"/>
    </source>
</evidence>
<feature type="compositionally biased region" description="Basic and acidic residues" evidence="1">
    <location>
        <begin position="234"/>
        <end position="244"/>
    </location>
</feature>
<name>A0A8J5ZCN1_9ROSI</name>
<dbReference type="InterPro" id="IPR040256">
    <property type="entry name" value="At4g02000-like"/>
</dbReference>
<reference evidence="2 3" key="1">
    <citation type="journal article" date="2021" name="bioRxiv">
        <title>The Gossypium anomalum genome as a resource for cotton improvement and evolutionary analysis of hybrid incompatibility.</title>
        <authorList>
            <person name="Grover C.E."/>
            <person name="Yuan D."/>
            <person name="Arick M.A."/>
            <person name="Miller E.R."/>
            <person name="Hu G."/>
            <person name="Peterson D.G."/>
            <person name="Wendel J.F."/>
            <person name="Udall J.A."/>
        </authorList>
    </citation>
    <scope>NUCLEOTIDE SEQUENCE [LARGE SCALE GENOMIC DNA]</scope>
    <source>
        <strain evidence="2">JFW-Udall</strain>
        <tissue evidence="2">Leaf</tissue>
    </source>
</reference>
<dbReference type="Proteomes" id="UP000701853">
    <property type="component" value="Chromosome 4"/>
</dbReference>
<comment type="caution">
    <text evidence="2">The sequence shown here is derived from an EMBL/GenBank/DDBJ whole genome shotgun (WGS) entry which is preliminary data.</text>
</comment>
<evidence type="ECO:0000256" key="1">
    <source>
        <dbReference type="SAM" id="MobiDB-lite"/>
    </source>
</evidence>
<evidence type="ECO:0000313" key="3">
    <source>
        <dbReference type="Proteomes" id="UP000701853"/>
    </source>
</evidence>
<dbReference type="PANTHER" id="PTHR31286">
    <property type="entry name" value="GLYCINE-RICH CELL WALL STRUCTURAL PROTEIN 1.8-LIKE"/>
    <property type="match status" value="1"/>
</dbReference>
<dbReference type="PANTHER" id="PTHR31286:SF153">
    <property type="entry name" value="DUF4283 DOMAIN PROTEIN"/>
    <property type="match status" value="1"/>
</dbReference>
<feature type="region of interest" description="Disordered" evidence="1">
    <location>
        <begin position="224"/>
        <end position="245"/>
    </location>
</feature>
<organism evidence="2 3">
    <name type="scientific">Gossypium anomalum</name>
    <dbReference type="NCBI Taxonomy" id="47600"/>
    <lineage>
        <taxon>Eukaryota</taxon>
        <taxon>Viridiplantae</taxon>
        <taxon>Streptophyta</taxon>
        <taxon>Embryophyta</taxon>
        <taxon>Tracheophyta</taxon>
        <taxon>Spermatophyta</taxon>
        <taxon>Magnoliopsida</taxon>
        <taxon>eudicotyledons</taxon>
        <taxon>Gunneridae</taxon>
        <taxon>Pentapetalae</taxon>
        <taxon>rosids</taxon>
        <taxon>malvids</taxon>
        <taxon>Malvales</taxon>
        <taxon>Malvaceae</taxon>
        <taxon>Malvoideae</taxon>
        <taxon>Gossypium</taxon>
    </lineage>
</organism>
<sequence length="298" mass="33580">MENELVNLSLDDGEEDVLLVPNESGSQSVGANFSLVWCFLKASIVHFSALKNTMANVWHPVRVQISKLGDKRFLFREDPVKVPLVFANFCIHVHELPMGLFLKTVVRQLGDCIGKLLEYDSKSLSKGVRNFLRIRVWLDVTKPLKQKKKIMHNDSYQITMSKGKDLIELDWDLSLRAQSRRVVAMHSIWLIEEGDGGLKVTFGLNLEGVNRSEMQCVGQIDMEHNANETPIKGGDGKKRSRNESENLIVSRVEDSVVSREESLVGRAHFISAIAGSKPTGRNENFVLKCPWFEESTGN</sequence>
<keyword evidence="3" id="KW-1185">Reference proteome</keyword>
<protein>
    <recommendedName>
        <fullName evidence="4">DUF4283 domain-containing protein</fullName>
    </recommendedName>
</protein>
<evidence type="ECO:0000313" key="2">
    <source>
        <dbReference type="EMBL" id="KAG8496756.1"/>
    </source>
</evidence>
<gene>
    <name evidence="2" type="ORF">CXB51_007833</name>
</gene>
<proteinExistence type="predicted"/>